<dbReference type="InterPro" id="IPR052353">
    <property type="entry name" value="Benzoxazolinone_Detox_Enz"/>
</dbReference>
<dbReference type="PANTHER" id="PTHR30212">
    <property type="entry name" value="PROTEIN YIIM"/>
    <property type="match status" value="1"/>
</dbReference>
<dbReference type="SUPFAM" id="SSF54292">
    <property type="entry name" value="2Fe-2S ferredoxin-like"/>
    <property type="match status" value="1"/>
</dbReference>
<dbReference type="InterPro" id="IPR001041">
    <property type="entry name" value="2Fe-2S_ferredoxin-type"/>
</dbReference>
<protein>
    <recommendedName>
        <fullName evidence="1">2Fe-2S ferredoxin-type domain-containing protein</fullName>
    </recommendedName>
</protein>
<gene>
    <name evidence="2" type="ORF">GCM10017557_81140</name>
</gene>
<dbReference type="Proteomes" id="UP000516444">
    <property type="component" value="Chromosome"/>
</dbReference>
<dbReference type="InterPro" id="IPR012675">
    <property type="entry name" value="Beta-grasp_dom_sf"/>
</dbReference>
<sequence>MIYCCGPAALLDAVQEHGVRCAPGLPIHIERFGARPAPNPPAAPAGAERGFEVELRRTGVTVTVGPDRSLLDTLRQVVPGSPFSCTEGYCGSCEVAVLEGTPDHRDQILTPEERERGRTMFPCVSRSLSDRLVLDA</sequence>
<feature type="domain" description="2Fe-2S ferredoxin-type" evidence="1">
    <location>
        <begin position="51"/>
        <end position="136"/>
    </location>
</feature>
<evidence type="ECO:0000313" key="2">
    <source>
        <dbReference type="EMBL" id="BCL33255.1"/>
    </source>
</evidence>
<reference evidence="2 3" key="1">
    <citation type="journal article" date="2014" name="Int. J. Syst. Evol. Microbiol.">
        <title>Complete genome sequence of Corynebacterium casei LMG S-19264T (=DSM 44701T), isolated from a smear-ripened cheese.</title>
        <authorList>
            <consortium name="US DOE Joint Genome Institute (JGI-PGF)"/>
            <person name="Walter F."/>
            <person name="Albersmeier A."/>
            <person name="Kalinowski J."/>
            <person name="Ruckert C."/>
        </authorList>
    </citation>
    <scope>NUCLEOTIDE SEQUENCE [LARGE SCALE GENOMIC DNA]</scope>
    <source>
        <strain evidence="2 3">JCM 4677</strain>
    </source>
</reference>
<dbReference type="InterPro" id="IPR036010">
    <property type="entry name" value="2Fe-2S_ferredoxin-like_sf"/>
</dbReference>
<dbReference type="InterPro" id="IPR006058">
    <property type="entry name" value="2Fe2S_fd_BS"/>
</dbReference>
<dbReference type="KEGG" id="sgm:GCM10017557_81140"/>
<organism evidence="2 3">
    <name type="scientific">Streptomyces aurantiacus</name>
    <dbReference type="NCBI Taxonomy" id="47760"/>
    <lineage>
        <taxon>Bacteria</taxon>
        <taxon>Bacillati</taxon>
        <taxon>Actinomycetota</taxon>
        <taxon>Actinomycetes</taxon>
        <taxon>Kitasatosporales</taxon>
        <taxon>Streptomycetaceae</taxon>
        <taxon>Streptomyces</taxon>
        <taxon>Streptomyces aurantiacus group</taxon>
    </lineage>
</organism>
<name>A0A7G1PHT3_9ACTN</name>
<dbReference type="PANTHER" id="PTHR30212:SF2">
    <property type="entry name" value="PROTEIN YIIM"/>
    <property type="match status" value="1"/>
</dbReference>
<dbReference type="PROSITE" id="PS00197">
    <property type="entry name" value="2FE2S_FER_1"/>
    <property type="match status" value="1"/>
</dbReference>
<dbReference type="PROSITE" id="PS51085">
    <property type="entry name" value="2FE2S_FER_2"/>
    <property type="match status" value="1"/>
</dbReference>
<dbReference type="EMBL" id="AP023440">
    <property type="protein sequence ID" value="BCL33255.1"/>
    <property type="molecule type" value="Genomic_DNA"/>
</dbReference>
<keyword evidence="3" id="KW-1185">Reference proteome</keyword>
<dbReference type="Gene3D" id="3.10.20.30">
    <property type="match status" value="1"/>
</dbReference>
<proteinExistence type="predicted"/>
<dbReference type="CDD" id="cd00207">
    <property type="entry name" value="fer2"/>
    <property type="match status" value="1"/>
</dbReference>
<accession>A0A7G1PHT3</accession>
<dbReference type="GO" id="GO:0051537">
    <property type="term" value="F:2 iron, 2 sulfur cluster binding"/>
    <property type="evidence" value="ECO:0007669"/>
    <property type="project" value="InterPro"/>
</dbReference>
<dbReference type="Pfam" id="PF00111">
    <property type="entry name" value="Fer2"/>
    <property type="match status" value="1"/>
</dbReference>
<dbReference type="AlphaFoldDB" id="A0A7G1PHT3"/>
<evidence type="ECO:0000259" key="1">
    <source>
        <dbReference type="PROSITE" id="PS51085"/>
    </source>
</evidence>
<evidence type="ECO:0000313" key="3">
    <source>
        <dbReference type="Proteomes" id="UP000516444"/>
    </source>
</evidence>